<evidence type="ECO:0000313" key="6">
    <source>
        <dbReference type="Proteomes" id="UP000033097"/>
    </source>
</evidence>
<evidence type="ECO:0000313" key="2">
    <source>
        <dbReference type="EMBL" id="AKB65076.1"/>
    </source>
</evidence>
<dbReference type="EMBL" id="CP009512">
    <property type="protein sequence ID" value="AKB65290.1"/>
    <property type="molecule type" value="Genomic_DNA"/>
</dbReference>
<protein>
    <recommendedName>
        <fullName evidence="7">Mobile element protein</fullName>
    </recommendedName>
</protein>
<dbReference type="Proteomes" id="UP000033097">
    <property type="component" value="Chromosome"/>
</dbReference>
<dbReference type="KEGG" id="mmj:MSMAS_2692"/>
<evidence type="ECO:0000313" key="5">
    <source>
        <dbReference type="EMBL" id="AKB66058.1"/>
    </source>
</evidence>
<dbReference type="InterPro" id="IPR005063">
    <property type="entry name" value="Transposase_27"/>
</dbReference>
<dbReference type="EMBL" id="CP009512">
    <property type="protein sequence ID" value="AKB64581.1"/>
    <property type="molecule type" value="Genomic_DNA"/>
</dbReference>
<dbReference type="KEGG" id="mmj:MSMAS_2094"/>
<dbReference type="KEGG" id="mmj:MSMAS_1385"/>
<dbReference type="RefSeq" id="WP_155395171.1">
    <property type="nucleotide sequence ID" value="NZ_CP009512.1"/>
</dbReference>
<evidence type="ECO:0008006" key="7">
    <source>
        <dbReference type="Google" id="ProtNLM"/>
    </source>
</evidence>
<organism evidence="3 6">
    <name type="scientific">Methanosarcina mazei S-6</name>
    <dbReference type="NCBI Taxonomy" id="213585"/>
    <lineage>
        <taxon>Archaea</taxon>
        <taxon>Methanobacteriati</taxon>
        <taxon>Methanobacteriota</taxon>
        <taxon>Stenosarchaea group</taxon>
        <taxon>Methanomicrobia</taxon>
        <taxon>Methanosarcinales</taxon>
        <taxon>Methanosarcinaceae</taxon>
        <taxon>Methanosarcina</taxon>
    </lineage>
</organism>
<dbReference type="GO" id="GO:0004803">
    <property type="term" value="F:transposase activity"/>
    <property type="evidence" value="ECO:0007669"/>
    <property type="project" value="InterPro"/>
</dbReference>
<dbReference type="EMBL" id="CP009512">
    <property type="protein sequence ID" value="AKB65888.1"/>
    <property type="molecule type" value="Genomic_DNA"/>
</dbReference>
<dbReference type="KEGG" id="mmj:MSMAS_2862"/>
<sequence>MTDEDSEECGDVYSLTAIKSDTRLLLSHHEGKRSAEDAIELFKEVEKMRSTSSPIPVFTSDDWDAFEEALINVYGKIELPQYKGIGRKPLPKLVPPDDLKYVKVLKKKVKNYVVETVQRIIFGDPDEIFEMLGADADSYIGTSYAERINLTIRTSLARFIRKGMNFSKTKRMHQKAIDLFQAWYNFIKPHKSLRLKIDSGNRKWFQRTPAMAEGITDHIWSLKELLTFRVPVQ</sequence>
<dbReference type="HOGENOM" id="CLU_054009_1_0_2"/>
<name>A0A0E3RGC2_METMZ</name>
<proteinExistence type="predicted"/>
<gene>
    <name evidence="1" type="ORF">MSMAS_1385</name>
    <name evidence="2" type="ORF">MSMAS_1880</name>
    <name evidence="3" type="ORF">MSMAS_2094</name>
    <name evidence="4" type="ORF">MSMAS_2692</name>
    <name evidence="5" type="ORF">MSMAS_2862</name>
</gene>
<dbReference type="Pfam" id="PF03400">
    <property type="entry name" value="DDE_Tnp_IS1"/>
    <property type="match status" value="1"/>
</dbReference>
<dbReference type="PATRIC" id="fig|213585.10.peg.1748"/>
<dbReference type="GeneID" id="42568559"/>
<dbReference type="KEGG" id="mmj:MSMAS_1880"/>
<accession>A0A0E3RGC2</accession>
<reference evidence="3 6" key="1">
    <citation type="submission" date="2014-07" db="EMBL/GenBank/DDBJ databases">
        <title>Methanogenic archaea and the global carbon cycle.</title>
        <authorList>
            <person name="Henriksen J.R."/>
            <person name="Luke J."/>
            <person name="Reinhart S."/>
            <person name="Benedict M.N."/>
            <person name="Youngblut N.D."/>
            <person name="Metcalf M.E."/>
            <person name="Whitaker R.J."/>
            <person name="Metcalf W.W."/>
        </authorList>
    </citation>
    <scope>NUCLEOTIDE SEQUENCE [LARGE SCALE GENOMIC DNA]</scope>
    <source>
        <strain evidence="3 6">S-6</strain>
    </source>
</reference>
<dbReference type="EMBL" id="CP009512">
    <property type="protein sequence ID" value="AKB65076.1"/>
    <property type="molecule type" value="Genomic_DNA"/>
</dbReference>
<evidence type="ECO:0000313" key="4">
    <source>
        <dbReference type="EMBL" id="AKB65888.1"/>
    </source>
</evidence>
<dbReference type="AlphaFoldDB" id="A0A0E3RGC2"/>
<dbReference type="EMBL" id="CP009512">
    <property type="protein sequence ID" value="AKB66058.1"/>
    <property type="molecule type" value="Genomic_DNA"/>
</dbReference>
<dbReference type="STRING" id="213585.MSMAS_1385"/>
<dbReference type="GO" id="GO:0003677">
    <property type="term" value="F:DNA binding"/>
    <property type="evidence" value="ECO:0007669"/>
    <property type="project" value="InterPro"/>
</dbReference>
<evidence type="ECO:0000313" key="3">
    <source>
        <dbReference type="EMBL" id="AKB65290.1"/>
    </source>
</evidence>
<evidence type="ECO:0000313" key="1">
    <source>
        <dbReference type="EMBL" id="AKB64581.1"/>
    </source>
</evidence>
<dbReference type="GO" id="GO:0006313">
    <property type="term" value="P:DNA transposition"/>
    <property type="evidence" value="ECO:0007669"/>
    <property type="project" value="InterPro"/>
</dbReference>